<feature type="compositionally biased region" description="Basic and acidic residues" evidence="1">
    <location>
        <begin position="79"/>
        <end position="90"/>
    </location>
</feature>
<name>A0AA88G6M8_NAELO</name>
<protein>
    <submittedName>
        <fullName evidence="2">Uncharacterized protein</fullName>
    </submittedName>
</protein>
<reference evidence="2 3" key="1">
    <citation type="journal article" date="2018" name="BMC Genomics">
        <title>The genome of Naegleria lovaniensis, the basis for a comparative approach to unravel pathogenicity factors of the human pathogenic amoeba N. fowleri.</title>
        <authorList>
            <person name="Liechti N."/>
            <person name="Schurch N."/>
            <person name="Bruggmann R."/>
            <person name="Wittwer M."/>
        </authorList>
    </citation>
    <scope>NUCLEOTIDE SEQUENCE [LARGE SCALE GENOMIC DNA]</scope>
    <source>
        <strain evidence="2 3">ATCC 30569</strain>
    </source>
</reference>
<feature type="compositionally biased region" description="Basic and acidic residues" evidence="1">
    <location>
        <begin position="13"/>
        <end position="25"/>
    </location>
</feature>
<organism evidence="2 3">
    <name type="scientific">Naegleria lovaniensis</name>
    <name type="common">Amoeba</name>
    <dbReference type="NCBI Taxonomy" id="51637"/>
    <lineage>
        <taxon>Eukaryota</taxon>
        <taxon>Discoba</taxon>
        <taxon>Heterolobosea</taxon>
        <taxon>Tetramitia</taxon>
        <taxon>Eutetramitia</taxon>
        <taxon>Vahlkampfiidae</taxon>
        <taxon>Naegleria</taxon>
    </lineage>
</organism>
<evidence type="ECO:0000256" key="1">
    <source>
        <dbReference type="SAM" id="MobiDB-lite"/>
    </source>
</evidence>
<feature type="compositionally biased region" description="Basic and acidic residues" evidence="1">
    <location>
        <begin position="59"/>
        <end position="72"/>
    </location>
</feature>
<accession>A0AA88G6M8</accession>
<proteinExistence type="predicted"/>
<evidence type="ECO:0000313" key="2">
    <source>
        <dbReference type="EMBL" id="KAG2373050.1"/>
    </source>
</evidence>
<dbReference type="RefSeq" id="XP_044542224.1">
    <property type="nucleotide sequence ID" value="XM_044688712.1"/>
</dbReference>
<keyword evidence="3" id="KW-1185">Reference proteome</keyword>
<evidence type="ECO:0000313" key="3">
    <source>
        <dbReference type="Proteomes" id="UP000816034"/>
    </source>
</evidence>
<feature type="region of interest" description="Disordered" evidence="1">
    <location>
        <begin position="1"/>
        <end position="104"/>
    </location>
</feature>
<dbReference type="GeneID" id="68105350"/>
<dbReference type="EMBL" id="PYSW02000061">
    <property type="protein sequence ID" value="KAG2373050.1"/>
    <property type="molecule type" value="Genomic_DNA"/>
</dbReference>
<feature type="compositionally biased region" description="Polar residues" evidence="1">
    <location>
        <begin position="92"/>
        <end position="104"/>
    </location>
</feature>
<comment type="caution">
    <text evidence="2">The sequence shown here is derived from an EMBL/GenBank/DDBJ whole genome shotgun (WGS) entry which is preliminary data.</text>
</comment>
<dbReference type="AlphaFoldDB" id="A0AA88G6M8"/>
<gene>
    <name evidence="2" type="ORF">C9374_012896</name>
</gene>
<feature type="compositionally biased region" description="Polar residues" evidence="1">
    <location>
        <begin position="28"/>
        <end position="40"/>
    </location>
</feature>
<sequence length="104" mass="11503">MNKEFTKAADILKQSESEKQQETSQKEGQMNSSSNINLSSTGGGGSDFQEKSNIGNKIDPSDLHYKDSEGGNKRYTSNVDKEMKQAKDIESNIESNSAAPQWRL</sequence>
<dbReference type="Proteomes" id="UP000816034">
    <property type="component" value="Unassembled WGS sequence"/>
</dbReference>